<feature type="domain" description="Phospholipid/glycerol acyltransferase" evidence="4">
    <location>
        <begin position="43"/>
        <end position="160"/>
    </location>
</feature>
<proteinExistence type="predicted"/>
<keyword evidence="2 5" id="KW-0808">Transferase</keyword>
<dbReference type="Pfam" id="PF01553">
    <property type="entry name" value="Acyltransferase"/>
    <property type="match status" value="1"/>
</dbReference>
<dbReference type="EMBL" id="CP042913">
    <property type="protein sequence ID" value="QEG33549.1"/>
    <property type="molecule type" value="Genomic_DNA"/>
</dbReference>
<protein>
    <submittedName>
        <fullName evidence="5">1-acyl-sn-glycerol-3-phosphate acyltransferase</fullName>
        <ecNumber evidence="5">2.3.1.51</ecNumber>
    </submittedName>
</protein>
<keyword evidence="3 5" id="KW-0012">Acyltransferase</keyword>
<evidence type="ECO:0000256" key="1">
    <source>
        <dbReference type="ARBA" id="ARBA00005189"/>
    </source>
</evidence>
<keyword evidence="6" id="KW-1185">Reference proteome</keyword>
<accession>A0A5B9Q758</accession>
<comment type="pathway">
    <text evidence="1">Lipid metabolism.</text>
</comment>
<evidence type="ECO:0000313" key="6">
    <source>
        <dbReference type="Proteomes" id="UP000323917"/>
    </source>
</evidence>
<evidence type="ECO:0000259" key="4">
    <source>
        <dbReference type="SMART" id="SM00563"/>
    </source>
</evidence>
<name>A0A5B9Q758_9BACT</name>
<dbReference type="InterPro" id="IPR002123">
    <property type="entry name" value="Plipid/glycerol_acylTrfase"/>
</dbReference>
<dbReference type="SMART" id="SM00563">
    <property type="entry name" value="PlsC"/>
    <property type="match status" value="1"/>
</dbReference>
<evidence type="ECO:0000313" key="5">
    <source>
        <dbReference type="EMBL" id="QEG33549.1"/>
    </source>
</evidence>
<dbReference type="PANTHER" id="PTHR10434">
    <property type="entry name" value="1-ACYL-SN-GLYCEROL-3-PHOSPHATE ACYLTRANSFERASE"/>
    <property type="match status" value="1"/>
</dbReference>
<gene>
    <name evidence="5" type="primary">plsC_2</name>
    <name evidence="5" type="ORF">Pr1d_08130</name>
</gene>
<dbReference type="EC" id="2.3.1.51" evidence="5"/>
<dbReference type="Proteomes" id="UP000323917">
    <property type="component" value="Chromosome"/>
</dbReference>
<dbReference type="SUPFAM" id="SSF69593">
    <property type="entry name" value="Glycerol-3-phosphate (1)-acyltransferase"/>
    <property type="match status" value="1"/>
</dbReference>
<reference evidence="5 6" key="1">
    <citation type="submission" date="2019-08" db="EMBL/GenBank/DDBJ databases">
        <title>Deep-cultivation of Planctomycetes and their phenomic and genomic characterization uncovers novel biology.</title>
        <authorList>
            <person name="Wiegand S."/>
            <person name="Jogler M."/>
            <person name="Boedeker C."/>
            <person name="Pinto D."/>
            <person name="Vollmers J."/>
            <person name="Rivas-Marin E."/>
            <person name="Kohn T."/>
            <person name="Peeters S.H."/>
            <person name="Heuer A."/>
            <person name="Rast P."/>
            <person name="Oberbeckmann S."/>
            <person name="Bunk B."/>
            <person name="Jeske O."/>
            <person name="Meyerdierks A."/>
            <person name="Storesund J.E."/>
            <person name="Kallscheuer N."/>
            <person name="Luecker S."/>
            <person name="Lage O.M."/>
            <person name="Pohl T."/>
            <person name="Merkel B.J."/>
            <person name="Hornburger P."/>
            <person name="Mueller R.-W."/>
            <person name="Bruemmer F."/>
            <person name="Labrenz M."/>
            <person name="Spormann A.M."/>
            <person name="Op den Camp H."/>
            <person name="Overmann J."/>
            <person name="Amann R."/>
            <person name="Jetten M.S.M."/>
            <person name="Mascher T."/>
            <person name="Medema M.H."/>
            <person name="Devos D.P."/>
            <person name="Kaster A.-K."/>
            <person name="Ovreas L."/>
            <person name="Rohde M."/>
            <person name="Galperin M.Y."/>
            <person name="Jogler C."/>
        </authorList>
    </citation>
    <scope>NUCLEOTIDE SEQUENCE [LARGE SCALE GENOMIC DNA]</scope>
    <source>
        <strain evidence="5 6">Pr1d</strain>
    </source>
</reference>
<evidence type="ECO:0000256" key="3">
    <source>
        <dbReference type="ARBA" id="ARBA00023315"/>
    </source>
</evidence>
<sequence>MRGKYDDAAWSDSSLDVLRALEAVGVRFEISGINYLRDVKGPCMVIGNHQSSLETMILPCIVQPIKKVTFVVKKSLLNYPVFRHVMRSRDPIAVTQSDPRQDLKSMLEGGLDRLRRGISLIVFPEGERSTVFNAQRFNTIGVKLASRAGVPIVPVALDTAAWGRGKPFADFGCIDPSRKVRFAFGPAIKVTGRGAVEQEAIVQFLQHHLEEWSDESGELIENEPVS</sequence>
<dbReference type="GO" id="GO:0006654">
    <property type="term" value="P:phosphatidic acid biosynthetic process"/>
    <property type="evidence" value="ECO:0007669"/>
    <property type="project" value="TreeGrafter"/>
</dbReference>
<dbReference type="KEGG" id="bgok:Pr1d_08130"/>
<dbReference type="GO" id="GO:0003841">
    <property type="term" value="F:1-acylglycerol-3-phosphate O-acyltransferase activity"/>
    <property type="evidence" value="ECO:0007669"/>
    <property type="project" value="UniProtKB-EC"/>
</dbReference>
<dbReference type="PANTHER" id="PTHR10434:SF40">
    <property type="entry name" value="1-ACYL-SN-GLYCEROL-3-PHOSPHATE ACYLTRANSFERASE"/>
    <property type="match status" value="1"/>
</dbReference>
<evidence type="ECO:0000256" key="2">
    <source>
        <dbReference type="ARBA" id="ARBA00022679"/>
    </source>
</evidence>
<dbReference type="AlphaFoldDB" id="A0A5B9Q758"/>
<dbReference type="CDD" id="cd07989">
    <property type="entry name" value="LPLAT_AGPAT-like"/>
    <property type="match status" value="1"/>
</dbReference>
<organism evidence="5 6">
    <name type="scientific">Bythopirellula goksoeyrii</name>
    <dbReference type="NCBI Taxonomy" id="1400387"/>
    <lineage>
        <taxon>Bacteria</taxon>
        <taxon>Pseudomonadati</taxon>
        <taxon>Planctomycetota</taxon>
        <taxon>Planctomycetia</taxon>
        <taxon>Pirellulales</taxon>
        <taxon>Lacipirellulaceae</taxon>
        <taxon>Bythopirellula</taxon>
    </lineage>
</organism>